<dbReference type="Proteomes" id="UP000381260">
    <property type="component" value="Chromosome"/>
</dbReference>
<reference evidence="1 2" key="1">
    <citation type="submission" date="2019-11" db="EMBL/GenBank/DDBJ databases">
        <title>The Phosphoenolpyruvate Phosphotransferase System Regulates Serratia proteamaculans 336X Biofilm Formation and Wheat Roots colonization.</title>
        <authorList>
            <person name="Liu F."/>
        </authorList>
    </citation>
    <scope>NUCLEOTIDE SEQUENCE [LARGE SCALE GENOMIC DNA]</scope>
    <source>
        <strain evidence="1 2">336X</strain>
    </source>
</reference>
<dbReference type="RefSeq" id="WP_153858177.1">
    <property type="nucleotide sequence ID" value="NZ_CP045913.1"/>
</dbReference>
<evidence type="ECO:0000313" key="2">
    <source>
        <dbReference type="Proteomes" id="UP000381260"/>
    </source>
</evidence>
<dbReference type="EMBL" id="CP045913">
    <property type="protein sequence ID" value="QGH60768.1"/>
    <property type="molecule type" value="Genomic_DNA"/>
</dbReference>
<accession>A0A5Q2V8P5</accession>
<dbReference type="AlphaFoldDB" id="A0A5Q2V8P5"/>
<organism evidence="1 2">
    <name type="scientific">Serratia proteamaculans</name>
    <dbReference type="NCBI Taxonomy" id="28151"/>
    <lineage>
        <taxon>Bacteria</taxon>
        <taxon>Pseudomonadati</taxon>
        <taxon>Pseudomonadota</taxon>
        <taxon>Gammaproteobacteria</taxon>
        <taxon>Enterobacterales</taxon>
        <taxon>Yersiniaceae</taxon>
        <taxon>Serratia</taxon>
    </lineage>
</organism>
<name>A0A5Q2V8P5_SERPR</name>
<protein>
    <submittedName>
        <fullName evidence="1">Uncharacterized protein</fullName>
    </submittedName>
</protein>
<gene>
    <name evidence="1" type="ORF">GHV41_07885</name>
</gene>
<proteinExistence type="predicted"/>
<evidence type="ECO:0000313" key="1">
    <source>
        <dbReference type="EMBL" id="QGH60768.1"/>
    </source>
</evidence>
<sequence>MGELVLLYIAPGFLLSKFGVLKMNYLKKIDGAINGINCIFHNVALKNHEHEHLVDVKATLAGIQSEMNALYGKRTIAESSRDALLLAIAGTDEGRILDVTHPEHAIQQAIVIIRTMDADIRTNREAEEIPFGAVEQDHEKMQLENRIVELELLFELRMAEKDDVINQLREYQSRWLSVINLIQRLAPDSLNGQLNQMTDTQARHER</sequence>